<protein>
    <submittedName>
        <fullName evidence="2">Uncharacterized protein</fullName>
    </submittedName>
</protein>
<proteinExistence type="predicted"/>
<accession>A0ABV1BS85</accession>
<feature type="transmembrane region" description="Helical" evidence="1">
    <location>
        <begin position="140"/>
        <end position="158"/>
    </location>
</feature>
<sequence length="379" mass="42284">MGKIKNSAYSPQLNNNHNNTYTLSLINRCDNSYSSKINHKKYSHNVIFLIMLIIFLVTVCSPHIIINATLKGIKLWALSVMPGLLVAMIITGCINYYMPVNSRLGLVFIIFISVLCGFPIGAINCINYKKQSDSRIIDNITGYCNISSPGFVIGYIYYGTINNSITIIKFLIAVYLPVIILCAVQLIKYPVNNNNNKNSNKEPINNCTAKIFYNRTSNTRYKVNLNSYNIQHTDNMCNNGRQHTINSHKNFFNVLDNAIIKSIDNVLKMCGYIVIFSCICSMTDVLFGRFNYINMIICSLLEITNGIYLIASSDISASVKAAFILTANAFGGISTLMQTIGITGTSNNNNGINIKKYIYQKIMLSLATAGISLLLIYVF</sequence>
<keyword evidence="1" id="KW-0812">Transmembrane</keyword>
<keyword evidence="1" id="KW-1133">Transmembrane helix</keyword>
<name>A0ABV1BS85_9FIRM</name>
<evidence type="ECO:0000313" key="3">
    <source>
        <dbReference type="Proteomes" id="UP001442364"/>
    </source>
</evidence>
<comment type="caution">
    <text evidence="2">The sequence shown here is derived from an EMBL/GenBank/DDBJ whole genome shotgun (WGS) entry which is preliminary data.</text>
</comment>
<feature type="transmembrane region" description="Helical" evidence="1">
    <location>
        <begin position="357"/>
        <end position="378"/>
    </location>
</feature>
<feature type="transmembrane region" description="Helical" evidence="1">
    <location>
        <begin position="323"/>
        <end position="345"/>
    </location>
</feature>
<evidence type="ECO:0000313" key="2">
    <source>
        <dbReference type="EMBL" id="MEQ2378616.1"/>
    </source>
</evidence>
<feature type="transmembrane region" description="Helical" evidence="1">
    <location>
        <begin position="164"/>
        <end position="187"/>
    </location>
</feature>
<feature type="transmembrane region" description="Helical" evidence="1">
    <location>
        <begin position="293"/>
        <end position="311"/>
    </location>
</feature>
<dbReference type="EMBL" id="JBBMER010000001">
    <property type="protein sequence ID" value="MEQ2378616.1"/>
    <property type="molecule type" value="Genomic_DNA"/>
</dbReference>
<feature type="transmembrane region" description="Helical" evidence="1">
    <location>
        <begin position="46"/>
        <end position="68"/>
    </location>
</feature>
<organism evidence="2 3">
    <name type="scientific">[Lactobacillus] rogosae</name>
    <dbReference type="NCBI Taxonomy" id="706562"/>
    <lineage>
        <taxon>Bacteria</taxon>
        <taxon>Bacillati</taxon>
        <taxon>Bacillota</taxon>
        <taxon>Clostridia</taxon>
        <taxon>Lachnospirales</taxon>
        <taxon>Lachnospiraceae</taxon>
        <taxon>Lachnospira</taxon>
    </lineage>
</organism>
<dbReference type="RefSeq" id="WP_349153166.1">
    <property type="nucleotide sequence ID" value="NZ_DAWDOP010000001.1"/>
</dbReference>
<keyword evidence="1" id="KW-0472">Membrane</keyword>
<feature type="transmembrane region" description="Helical" evidence="1">
    <location>
        <begin position="75"/>
        <end position="98"/>
    </location>
</feature>
<gene>
    <name evidence="2" type="ORF">WMO14_01770</name>
</gene>
<feature type="transmembrane region" description="Helical" evidence="1">
    <location>
        <begin position="104"/>
        <end position="128"/>
    </location>
</feature>
<keyword evidence="3" id="KW-1185">Reference proteome</keyword>
<reference evidence="2 3" key="1">
    <citation type="submission" date="2024-03" db="EMBL/GenBank/DDBJ databases">
        <title>Human intestinal bacterial collection.</title>
        <authorList>
            <person name="Pauvert C."/>
            <person name="Hitch T.C.A."/>
            <person name="Clavel T."/>
        </authorList>
    </citation>
    <scope>NUCLEOTIDE SEQUENCE [LARGE SCALE GENOMIC DNA]</scope>
    <source>
        <strain evidence="2 3">CLA-AA-H255</strain>
    </source>
</reference>
<evidence type="ECO:0000256" key="1">
    <source>
        <dbReference type="SAM" id="Phobius"/>
    </source>
</evidence>
<dbReference type="Proteomes" id="UP001442364">
    <property type="component" value="Unassembled WGS sequence"/>
</dbReference>